<keyword evidence="1" id="KW-0678">Repressor</keyword>
<comment type="caution">
    <text evidence="7">The sequence shown here is derived from an EMBL/GenBank/DDBJ whole genome shotgun (WGS) entry which is preliminary data.</text>
</comment>
<evidence type="ECO:0000259" key="6">
    <source>
        <dbReference type="Pfam" id="PF13377"/>
    </source>
</evidence>
<keyword evidence="4" id="KW-0804">Transcription</keyword>
<reference evidence="7 8" key="1">
    <citation type="submission" date="2018-11" db="EMBL/GenBank/DDBJ databases">
        <title>Sequencing the genomes of 1000 actinobacteria strains.</title>
        <authorList>
            <person name="Klenk H.-P."/>
        </authorList>
    </citation>
    <scope>NUCLEOTIDE SEQUENCE [LARGE SCALE GENOMIC DNA]</scope>
    <source>
        <strain evidence="7 8">DSM 44780</strain>
    </source>
</reference>
<evidence type="ECO:0000256" key="3">
    <source>
        <dbReference type="ARBA" id="ARBA00023125"/>
    </source>
</evidence>
<dbReference type="SUPFAM" id="SSF53822">
    <property type="entry name" value="Periplasmic binding protein-like I"/>
    <property type="match status" value="1"/>
</dbReference>
<evidence type="ECO:0000256" key="2">
    <source>
        <dbReference type="ARBA" id="ARBA00023015"/>
    </source>
</evidence>
<feature type="compositionally biased region" description="Low complexity" evidence="5">
    <location>
        <begin position="13"/>
        <end position="29"/>
    </location>
</feature>
<dbReference type="GO" id="GO:0003700">
    <property type="term" value="F:DNA-binding transcription factor activity"/>
    <property type="evidence" value="ECO:0007669"/>
    <property type="project" value="TreeGrafter"/>
</dbReference>
<dbReference type="Pfam" id="PF13377">
    <property type="entry name" value="Peripla_BP_3"/>
    <property type="match status" value="1"/>
</dbReference>
<evidence type="ECO:0000256" key="4">
    <source>
        <dbReference type="ARBA" id="ARBA00023163"/>
    </source>
</evidence>
<keyword evidence="2" id="KW-0805">Transcription regulation</keyword>
<dbReference type="RefSeq" id="WP_123558982.1">
    <property type="nucleotide sequence ID" value="NZ_RJVJ01000001.1"/>
</dbReference>
<accession>A0A8G1ULT1</accession>
<dbReference type="GO" id="GO:0000976">
    <property type="term" value="F:transcription cis-regulatory region binding"/>
    <property type="evidence" value="ECO:0007669"/>
    <property type="project" value="TreeGrafter"/>
</dbReference>
<evidence type="ECO:0000313" key="7">
    <source>
        <dbReference type="EMBL" id="ROR46420.1"/>
    </source>
</evidence>
<evidence type="ECO:0000256" key="5">
    <source>
        <dbReference type="SAM" id="MobiDB-lite"/>
    </source>
</evidence>
<dbReference type="Gene3D" id="3.40.50.2300">
    <property type="match status" value="2"/>
</dbReference>
<protein>
    <submittedName>
        <fullName evidence="7">LacI family transcriptional regulator</fullName>
    </submittedName>
</protein>
<organism evidence="7 8">
    <name type="scientific">Kitasatospora cineracea</name>
    <dbReference type="NCBI Taxonomy" id="88074"/>
    <lineage>
        <taxon>Bacteria</taxon>
        <taxon>Bacillati</taxon>
        <taxon>Actinomycetota</taxon>
        <taxon>Actinomycetes</taxon>
        <taxon>Kitasatosporales</taxon>
        <taxon>Streptomycetaceae</taxon>
        <taxon>Kitasatospora</taxon>
    </lineage>
</organism>
<keyword evidence="3" id="KW-0238">DNA-binding</keyword>
<gene>
    <name evidence="7" type="ORF">EDD39_4689</name>
</gene>
<name>A0A8G1ULT1_9ACTN</name>
<feature type="domain" description="Transcriptional regulator LacI/GalR-like sensor" evidence="6">
    <location>
        <begin position="166"/>
        <end position="324"/>
    </location>
</feature>
<dbReference type="InterPro" id="IPR028082">
    <property type="entry name" value="Peripla_BP_I"/>
</dbReference>
<dbReference type="InterPro" id="IPR046335">
    <property type="entry name" value="LacI/GalR-like_sensor"/>
</dbReference>
<proteinExistence type="predicted"/>
<dbReference type="PANTHER" id="PTHR30146:SF148">
    <property type="entry name" value="HTH-TYPE TRANSCRIPTIONAL REPRESSOR PURR-RELATED"/>
    <property type="match status" value="1"/>
</dbReference>
<evidence type="ECO:0000256" key="1">
    <source>
        <dbReference type="ARBA" id="ARBA00022491"/>
    </source>
</evidence>
<dbReference type="AlphaFoldDB" id="A0A8G1ULT1"/>
<evidence type="ECO:0000313" key="8">
    <source>
        <dbReference type="Proteomes" id="UP000267408"/>
    </source>
</evidence>
<feature type="compositionally biased region" description="Low complexity" evidence="5">
    <location>
        <begin position="44"/>
        <end position="59"/>
    </location>
</feature>
<dbReference type="Proteomes" id="UP000267408">
    <property type="component" value="Unassembled WGS sequence"/>
</dbReference>
<sequence length="331" mass="31972">MTDAFPRLLLGHAATAPGASGPTTALAPGGAPGPRVWARENAGSLPHPLRPARSPAPRRTGTIALVGPPLSDPYWAAAVAGATRQALGLGLAALVVEEVGDGSSPGAPQAAVGPGTVDGVVVGPGAAGAVETLGLGRLPAVVLDGAGRPGRAAVSVDAAGAARGAVDFLAGLGHRRLGLVEAAAGPDSDGRDAAFAGRCRALGLPEPTVTRQRGDEQGGARGLAALRSARAMPTAVFTSSFAQAAGMLDAAAGLGLDVPGELSVLAGGDCPAADRLVPALSTLAAPSAVLGAAAVAALVALLSGADPRTAVPAPALLLTVRSSTGRCPADR</sequence>
<dbReference type="PANTHER" id="PTHR30146">
    <property type="entry name" value="LACI-RELATED TRANSCRIPTIONAL REPRESSOR"/>
    <property type="match status" value="1"/>
</dbReference>
<dbReference type="EMBL" id="RJVJ01000001">
    <property type="protein sequence ID" value="ROR46420.1"/>
    <property type="molecule type" value="Genomic_DNA"/>
</dbReference>
<feature type="region of interest" description="Disordered" evidence="5">
    <location>
        <begin position="13"/>
        <end position="60"/>
    </location>
</feature>
<dbReference type="CDD" id="cd06267">
    <property type="entry name" value="PBP1_LacI_sugar_binding-like"/>
    <property type="match status" value="1"/>
</dbReference>